<protein>
    <recommendedName>
        <fullName evidence="4">Lipoprotein</fullName>
    </recommendedName>
</protein>
<feature type="signal peptide" evidence="1">
    <location>
        <begin position="1"/>
        <end position="23"/>
    </location>
</feature>
<dbReference type="EMBL" id="CP046276">
    <property type="protein sequence ID" value="QGS51990.1"/>
    <property type="molecule type" value="Genomic_DNA"/>
</dbReference>
<evidence type="ECO:0000313" key="2">
    <source>
        <dbReference type="EMBL" id="QGS51990.1"/>
    </source>
</evidence>
<dbReference type="KEGG" id="stab:STABA_v1c06290"/>
<keyword evidence="3" id="KW-1185">Reference proteome</keyword>
<organism evidence="2 3">
    <name type="scientific">Spiroplasma tabanidicola</name>
    <dbReference type="NCBI Taxonomy" id="324079"/>
    <lineage>
        <taxon>Bacteria</taxon>
        <taxon>Bacillati</taxon>
        <taxon>Mycoplasmatota</taxon>
        <taxon>Mollicutes</taxon>
        <taxon>Entomoplasmatales</taxon>
        <taxon>Spiroplasmataceae</taxon>
        <taxon>Spiroplasma</taxon>
    </lineage>
</organism>
<evidence type="ECO:0000313" key="3">
    <source>
        <dbReference type="Proteomes" id="UP000424468"/>
    </source>
</evidence>
<evidence type="ECO:0008006" key="4">
    <source>
        <dbReference type="Google" id="ProtNLM"/>
    </source>
</evidence>
<keyword evidence="1" id="KW-0732">Signal</keyword>
<proteinExistence type="predicted"/>
<sequence>MKKILYLLSTITLTASIVSYVVACSKKSSQKENDQDSEKLPELLNYDIALVDYLKEVSEIINSEIKRASENWFQEVNYDSSYLFIKPKVIKMIDGINEESTTSLKTIFENPKNNDKKVEFLSDFKSLINYQRIVESIIKLKGKEKYSILLNNVNDNELFSIDEDKLLTNEEGGIKFFETDQGSSNNFKKRNESKESYISINVKFNFIIRYSENNKTQSIKEDRTFKDFDFNFISTSNKALTYLINNKVKELKYAFLGADKFNTLIKKTNFVDDDKFITNNKDEVKSLIEEKFSEKGFKKAISDKIKETTNLNENINIDFSNDPNQKIFELNDKNLNADGEYWDYSLKATTNSKFKWKNNDNYSITPNLIKNEELYNYIFKNISIEKTKDNYDKSLYDYVKNNYKTWLADYYASVSNDEESKDIKALKKSTNMGLFNIKGLKLKINNFSVDLNEFYIAVGYQVSDEEITSPDLNENSVIFKSIIANLQKGIESYHKTFGIENTSDEYKIAAFSGEIYDKNLWDSFDQNYISGLYSGEYKGVAMMHWQLTLKRFSKVLSLDVSNRSDNGLEIQDTARKFLLKEGNQTIYNWEFLTETLIGFILKNEINGDPDTNGFYMCKIYKLGDETSDIRFKLNFVDVTFTTDKIWKLHGSASEMYRDKSFIENTRKK</sequence>
<feature type="chain" id="PRO_5026154637" description="Lipoprotein" evidence="1">
    <location>
        <begin position="24"/>
        <end position="668"/>
    </location>
</feature>
<dbReference type="Proteomes" id="UP000424468">
    <property type="component" value="Chromosome"/>
</dbReference>
<name>A0A6I6C711_9MOLU</name>
<evidence type="ECO:0000256" key="1">
    <source>
        <dbReference type="SAM" id="SignalP"/>
    </source>
</evidence>
<dbReference type="InterPro" id="IPR054816">
    <property type="entry name" value="Lipoprotein_mollicutes-type_CS"/>
</dbReference>
<dbReference type="AlphaFoldDB" id="A0A6I6C711"/>
<gene>
    <name evidence="2" type="ORF">STABA_v1c06290</name>
</gene>
<dbReference type="NCBIfam" id="NF038029">
    <property type="entry name" value="LP_plasma"/>
    <property type="match status" value="1"/>
</dbReference>
<reference evidence="2 3" key="1">
    <citation type="submission" date="2019-11" db="EMBL/GenBank/DDBJ databases">
        <title>Complete genome sequence of Spiroplasma tabanidicola TAUS-1 (DSM 22603).</title>
        <authorList>
            <person name="Huang C.-T."/>
            <person name="Lin Y.-C."/>
            <person name="Kuo C.-H."/>
        </authorList>
    </citation>
    <scope>NUCLEOTIDE SEQUENCE [LARGE SCALE GENOMIC DNA]</scope>
    <source>
        <strain evidence="2 3">TAUS-1</strain>
    </source>
</reference>
<accession>A0A6I6C711</accession>
<dbReference type="RefSeq" id="WP_156006501.1">
    <property type="nucleotide sequence ID" value="NZ_CP046276.1"/>
</dbReference>
<dbReference type="OrthoDB" id="387107at2"/>